<dbReference type="InterPro" id="IPR058548">
    <property type="entry name" value="MlaB-like_STAS"/>
</dbReference>
<evidence type="ECO:0000313" key="3">
    <source>
        <dbReference type="Proteomes" id="UP000054742"/>
    </source>
</evidence>
<dbReference type="CDD" id="cd07043">
    <property type="entry name" value="STAS_anti-anti-sigma_factors"/>
    <property type="match status" value="1"/>
</dbReference>
<keyword evidence="3" id="KW-1185">Reference proteome</keyword>
<dbReference type="PATRIC" id="fig|29422.6.peg.1507"/>
<dbReference type="Proteomes" id="UP000054742">
    <property type="component" value="Unassembled WGS sequence"/>
</dbReference>
<reference evidence="2 3" key="1">
    <citation type="submission" date="2015-11" db="EMBL/GenBank/DDBJ databases">
        <title>Genomic analysis of 38 Legionella species identifies large and diverse effector repertoires.</title>
        <authorList>
            <person name="Burstein D."/>
            <person name="Amaro F."/>
            <person name="Zusman T."/>
            <person name="Lifshitz Z."/>
            <person name="Cohen O."/>
            <person name="Gilbert J.A."/>
            <person name="Pupko T."/>
            <person name="Shuman H.A."/>
            <person name="Segal G."/>
        </authorList>
    </citation>
    <scope>NUCLEOTIDE SEQUENCE [LARGE SCALE GENOMIC DNA]</scope>
    <source>
        <strain evidence="2 3">ATCC 43878</strain>
    </source>
</reference>
<evidence type="ECO:0000313" key="2">
    <source>
        <dbReference type="EMBL" id="KTC84062.1"/>
    </source>
</evidence>
<sequence>MKVQSFKPSREMTFATVQSDCERLVKYFREVTSNLVKLDLSEVTHCDSAGLALLIEAKRLSAVRNKTCEVEGMSKAVHALAEFCGVDAILRPADDVAS</sequence>
<accession>A0A0W0SL61</accession>
<dbReference type="Pfam" id="PF13466">
    <property type="entry name" value="STAS_2"/>
    <property type="match status" value="1"/>
</dbReference>
<comment type="caution">
    <text evidence="2">The sequence shown here is derived from an EMBL/GenBank/DDBJ whole genome shotgun (WGS) entry which is preliminary data.</text>
</comment>
<dbReference type="InterPro" id="IPR052746">
    <property type="entry name" value="MlaB_ABC_Transporter"/>
</dbReference>
<dbReference type="EMBL" id="LNXV01000011">
    <property type="protein sequence ID" value="KTC84062.1"/>
    <property type="molecule type" value="Genomic_DNA"/>
</dbReference>
<dbReference type="PANTHER" id="PTHR35849:SF2">
    <property type="entry name" value="BLR2341 PROTEIN"/>
    <property type="match status" value="1"/>
</dbReference>
<dbReference type="RefSeq" id="WP_083500858.1">
    <property type="nucleotide sequence ID" value="NZ_CAAAHU010000003.1"/>
</dbReference>
<proteinExistence type="predicted"/>
<gene>
    <name evidence="2" type="ORF">Lbru_1423</name>
</gene>
<dbReference type="STRING" id="29422.Lbru_1423"/>
<dbReference type="PANTHER" id="PTHR35849">
    <property type="entry name" value="BLR2341 PROTEIN"/>
    <property type="match status" value="1"/>
</dbReference>
<dbReference type="InterPro" id="IPR002645">
    <property type="entry name" value="STAS_dom"/>
</dbReference>
<name>A0A0W0SL61_9GAMM</name>
<dbReference type="AlphaFoldDB" id="A0A0W0SL61"/>
<dbReference type="SUPFAM" id="SSF52091">
    <property type="entry name" value="SpoIIaa-like"/>
    <property type="match status" value="1"/>
</dbReference>
<evidence type="ECO:0000259" key="1">
    <source>
        <dbReference type="PROSITE" id="PS50801"/>
    </source>
</evidence>
<feature type="domain" description="STAS" evidence="1">
    <location>
        <begin position="1"/>
        <end position="98"/>
    </location>
</feature>
<dbReference type="InterPro" id="IPR036513">
    <property type="entry name" value="STAS_dom_sf"/>
</dbReference>
<organism evidence="2 3">
    <name type="scientific">Legionella brunensis</name>
    <dbReference type="NCBI Taxonomy" id="29422"/>
    <lineage>
        <taxon>Bacteria</taxon>
        <taxon>Pseudomonadati</taxon>
        <taxon>Pseudomonadota</taxon>
        <taxon>Gammaproteobacteria</taxon>
        <taxon>Legionellales</taxon>
        <taxon>Legionellaceae</taxon>
        <taxon>Legionella</taxon>
    </lineage>
</organism>
<dbReference type="PROSITE" id="PS50801">
    <property type="entry name" value="STAS"/>
    <property type="match status" value="1"/>
</dbReference>
<protein>
    <submittedName>
        <fullName evidence="2">Putative anti-sigma-B factor antagonist (Anti-anti-sigma-B factor)</fullName>
    </submittedName>
</protein>
<dbReference type="OrthoDB" id="5297990at2"/>
<dbReference type="Gene3D" id="3.30.750.24">
    <property type="entry name" value="STAS domain"/>
    <property type="match status" value="1"/>
</dbReference>